<dbReference type="Proteomes" id="UP000604391">
    <property type="component" value="Unassembled WGS sequence"/>
</dbReference>
<proteinExistence type="predicted"/>
<dbReference type="EMBL" id="DVAD01000015">
    <property type="protein sequence ID" value="HIJ99758.1"/>
    <property type="molecule type" value="Genomic_DNA"/>
</dbReference>
<evidence type="ECO:0000313" key="2">
    <source>
        <dbReference type="EMBL" id="HIJ99758.1"/>
    </source>
</evidence>
<organism evidence="2 3">
    <name type="scientific">Candidatus Undinarchaeum marinum</name>
    <dbReference type="NCBI Taxonomy" id="2756141"/>
    <lineage>
        <taxon>Archaea</taxon>
        <taxon>Candidatus Undinarchaeota</taxon>
        <taxon>Candidatus Undinarchaeia</taxon>
        <taxon>Candidatus Undinarchaeales</taxon>
        <taxon>Candidatus Undinarchaeaceae</taxon>
        <taxon>Candidatus Undinarchaeum</taxon>
    </lineage>
</organism>
<accession>A0A832UM61</accession>
<protein>
    <submittedName>
        <fullName evidence="2">Uncharacterized protein</fullName>
    </submittedName>
</protein>
<keyword evidence="1" id="KW-1133">Transmembrane helix</keyword>
<keyword evidence="1" id="KW-0812">Transmembrane</keyword>
<gene>
    <name evidence="2" type="ORF">H1011_02960</name>
</gene>
<evidence type="ECO:0000313" key="3">
    <source>
        <dbReference type="Proteomes" id="UP000604391"/>
    </source>
</evidence>
<feature type="transmembrane region" description="Helical" evidence="1">
    <location>
        <begin position="14"/>
        <end position="34"/>
    </location>
</feature>
<sequence>MKTKGYSDQTEKQWLILGTVFVVLVFSLHFFTVLPTSFEAESAEDALFVSENCPAYERFFYEKNDIERQESETNNIPQVS</sequence>
<name>A0A832UM61_9ARCH</name>
<keyword evidence="1" id="KW-0472">Membrane</keyword>
<reference evidence="2 3" key="1">
    <citation type="journal article" name="Nat. Commun.">
        <title>Undinarchaeota illuminate DPANN phylogeny and the impact of gene transfer on archaeal evolution.</title>
        <authorList>
            <person name="Dombrowski N."/>
            <person name="Williams T.A."/>
            <person name="Sun J."/>
            <person name="Woodcroft B.J."/>
            <person name="Lee J.H."/>
            <person name="Minh B.Q."/>
            <person name="Rinke C."/>
            <person name="Spang A."/>
        </authorList>
    </citation>
    <scope>NUCLEOTIDE SEQUENCE [LARGE SCALE GENOMIC DNA]</scope>
    <source>
        <strain evidence="2">MAG_bin17</strain>
    </source>
</reference>
<dbReference type="AlphaFoldDB" id="A0A832UM61"/>
<comment type="caution">
    <text evidence="2">The sequence shown here is derived from an EMBL/GenBank/DDBJ whole genome shotgun (WGS) entry which is preliminary data.</text>
</comment>
<keyword evidence="3" id="KW-1185">Reference proteome</keyword>
<evidence type="ECO:0000256" key="1">
    <source>
        <dbReference type="SAM" id="Phobius"/>
    </source>
</evidence>